<dbReference type="PROSITE" id="PS01042">
    <property type="entry name" value="HOMOSER_DHGENASE"/>
    <property type="match status" value="1"/>
</dbReference>
<dbReference type="GO" id="GO:0050661">
    <property type="term" value="F:NADP binding"/>
    <property type="evidence" value="ECO:0007669"/>
    <property type="project" value="InterPro"/>
</dbReference>
<dbReference type="OrthoDB" id="9808167at2"/>
<dbReference type="NCBIfam" id="NF004976">
    <property type="entry name" value="PRK06349.1"/>
    <property type="match status" value="1"/>
</dbReference>
<dbReference type="Pfam" id="PF00742">
    <property type="entry name" value="Homoserine_dh"/>
    <property type="match status" value="1"/>
</dbReference>
<evidence type="ECO:0000313" key="20">
    <source>
        <dbReference type="Proteomes" id="UP000310506"/>
    </source>
</evidence>
<dbReference type="UniPathway" id="UPA00050">
    <property type="reaction ID" value="UER00063"/>
</dbReference>
<feature type="active site" description="Proton donor" evidence="13">
    <location>
        <position position="190"/>
    </location>
</feature>
<comment type="similarity">
    <text evidence="3 12 16">Belongs to the homoserine dehydrogenase family.</text>
</comment>
<feature type="binding site" evidence="14">
    <location>
        <position position="90"/>
    </location>
    <ligand>
        <name>NADPH</name>
        <dbReference type="ChEBI" id="CHEBI:57783"/>
    </ligand>
</feature>
<evidence type="ECO:0000256" key="13">
    <source>
        <dbReference type="PIRSR" id="PIRSR036497-1"/>
    </source>
</evidence>
<keyword evidence="9" id="KW-0915">Sodium</keyword>
<dbReference type="SUPFAM" id="SSF51735">
    <property type="entry name" value="NAD(P)-binding Rossmann-fold domains"/>
    <property type="match status" value="1"/>
</dbReference>
<evidence type="ECO:0000256" key="6">
    <source>
        <dbReference type="ARBA" id="ARBA00022605"/>
    </source>
</evidence>
<keyword evidence="12 14" id="KW-0521">NADP</keyword>
<dbReference type="Pfam" id="PF03447">
    <property type="entry name" value="NAD_binding_3"/>
    <property type="match status" value="1"/>
</dbReference>
<dbReference type="PANTHER" id="PTHR43331:SF1">
    <property type="entry name" value="HOMOSERINE DEHYDROGENASE"/>
    <property type="match status" value="1"/>
</dbReference>
<evidence type="ECO:0000256" key="14">
    <source>
        <dbReference type="PIRSR" id="PIRSR036497-2"/>
    </source>
</evidence>
<evidence type="ECO:0000256" key="10">
    <source>
        <dbReference type="ARBA" id="ARBA00023167"/>
    </source>
</evidence>
<evidence type="ECO:0000259" key="18">
    <source>
        <dbReference type="Pfam" id="PF03447"/>
    </source>
</evidence>
<comment type="caution">
    <text evidence="19">The sequence shown here is derived from an EMBL/GenBank/DDBJ whole genome shotgun (WGS) entry which is preliminary data.</text>
</comment>
<evidence type="ECO:0000256" key="3">
    <source>
        <dbReference type="ARBA" id="ARBA00006753"/>
    </source>
</evidence>
<keyword evidence="20" id="KW-1185">Reference proteome</keyword>
<keyword evidence="7 12" id="KW-0791">Threonine biosynthesis</keyword>
<dbReference type="InterPro" id="IPR019811">
    <property type="entry name" value="HDH_CS"/>
</dbReference>
<accession>A0A4S3B826</accession>
<comment type="pathway">
    <text evidence="1 15">Amino-acid biosynthesis; L-threonine biosynthesis; L-threonine from L-aspartate: step 3/5.</text>
</comment>
<name>A0A4S3B826_9ENTE</name>
<feature type="binding site" evidence="14">
    <location>
        <position position="175"/>
    </location>
    <ligand>
        <name>L-homoserine</name>
        <dbReference type="ChEBI" id="CHEBI:57476"/>
    </ligand>
</feature>
<dbReference type="InterPro" id="IPR001342">
    <property type="entry name" value="HDH_cat"/>
</dbReference>
<keyword evidence="8 12" id="KW-0560">Oxidoreductase</keyword>
<evidence type="ECO:0000256" key="7">
    <source>
        <dbReference type="ARBA" id="ARBA00022697"/>
    </source>
</evidence>
<proteinExistence type="inferred from homology"/>
<dbReference type="FunFam" id="3.30.360.10:FF:000005">
    <property type="entry name" value="Homoserine dehydrogenase"/>
    <property type="match status" value="1"/>
</dbReference>
<organism evidence="19 20">
    <name type="scientific">Vagococcus silagei</name>
    <dbReference type="NCBI Taxonomy" id="2508885"/>
    <lineage>
        <taxon>Bacteria</taxon>
        <taxon>Bacillati</taxon>
        <taxon>Bacillota</taxon>
        <taxon>Bacilli</taxon>
        <taxon>Lactobacillales</taxon>
        <taxon>Enterococcaceae</taxon>
        <taxon>Vagococcus</taxon>
    </lineage>
</organism>
<dbReference type="InterPro" id="IPR036291">
    <property type="entry name" value="NAD(P)-bd_dom_sf"/>
</dbReference>
<evidence type="ECO:0000256" key="11">
    <source>
        <dbReference type="ARBA" id="ARBA00048841"/>
    </source>
</evidence>
<dbReference type="EMBL" id="SDGV01000001">
    <property type="protein sequence ID" value="THB62250.1"/>
    <property type="molecule type" value="Genomic_DNA"/>
</dbReference>
<dbReference type="EC" id="1.1.1.3" evidence="4 12"/>
<evidence type="ECO:0000256" key="8">
    <source>
        <dbReference type="ARBA" id="ARBA00023002"/>
    </source>
</evidence>
<gene>
    <name evidence="19" type="ORF">ESZ54_00090</name>
</gene>
<evidence type="ECO:0000256" key="2">
    <source>
        <dbReference type="ARBA" id="ARBA00005062"/>
    </source>
</evidence>
<protein>
    <recommendedName>
        <fullName evidence="5 12">Homoserine dehydrogenase</fullName>
        <shortName evidence="12">HDH</shortName>
        <ecNumber evidence="4 12">1.1.1.3</ecNumber>
    </recommendedName>
</protein>
<evidence type="ECO:0000256" key="4">
    <source>
        <dbReference type="ARBA" id="ARBA00013213"/>
    </source>
</evidence>
<evidence type="ECO:0000256" key="15">
    <source>
        <dbReference type="RuleBase" id="RU000579"/>
    </source>
</evidence>
<dbReference type="InterPro" id="IPR005106">
    <property type="entry name" value="Asp/hSer_DH_NAD-bd"/>
</dbReference>
<dbReference type="GO" id="GO:0004412">
    <property type="term" value="F:homoserine dehydrogenase activity"/>
    <property type="evidence" value="ECO:0007669"/>
    <property type="project" value="UniProtKB-EC"/>
</dbReference>
<dbReference type="PANTHER" id="PTHR43331">
    <property type="entry name" value="HOMOSERINE DEHYDROGENASE"/>
    <property type="match status" value="1"/>
</dbReference>
<sequence length="376" mass="41732">MNIAILGYGVVGSGVDHIITTRGQNKHHVTKVWSRPNPKKQIPHLVSTIKEIINDESIDCVVETLNGIEPAHEHILACLNAGKHVISANKAVIAKYYEEFQAAAKKNDVQFKFEASVGGGIPWLKELGRAKRIDTITSCSGILNGTSNYILSTMTKEQADFEAVLKDAQALGFAEANPSADIDGFDVLNKIMITANVGFNGRVQAEDFLVCSMRPVTASDIQYFKNKGYTLKYLGQVEAENQQYEGSVMINACLEDSLEANTNQNYNCATLQGDTIGTLTFYGQGAGQFPTAHAIVQDLLDLESDRPQVNQELQDFTFHAKTKNNFWIRTNQQIPEKFIAGQDNQYSQLMPMNLIEFKENLLPLLKKEDLVVRMPL</sequence>
<keyword evidence="10 12" id="KW-0486">Methionine biosynthesis</keyword>
<comment type="pathway">
    <text evidence="2 15">Amino-acid biosynthesis; L-methionine biosynthesis via de novo pathway; L-homoserine from L-aspartate: step 3/3.</text>
</comment>
<comment type="catalytic activity">
    <reaction evidence="11">
        <text>L-homoserine + NADP(+) = L-aspartate 4-semialdehyde + NADPH + H(+)</text>
        <dbReference type="Rhea" id="RHEA:15761"/>
        <dbReference type="ChEBI" id="CHEBI:15378"/>
        <dbReference type="ChEBI" id="CHEBI:57476"/>
        <dbReference type="ChEBI" id="CHEBI:57783"/>
        <dbReference type="ChEBI" id="CHEBI:58349"/>
        <dbReference type="ChEBI" id="CHEBI:537519"/>
        <dbReference type="EC" id="1.1.1.3"/>
    </reaction>
    <physiologicalReaction direction="right-to-left" evidence="11">
        <dbReference type="Rhea" id="RHEA:15763"/>
    </physiologicalReaction>
</comment>
<evidence type="ECO:0000256" key="9">
    <source>
        <dbReference type="ARBA" id="ARBA00023053"/>
    </source>
</evidence>
<dbReference type="InterPro" id="IPR022697">
    <property type="entry name" value="HDH_short"/>
</dbReference>
<dbReference type="UniPathway" id="UPA00051">
    <property type="reaction ID" value="UER00465"/>
</dbReference>
<reference evidence="19 20" key="1">
    <citation type="submission" date="2019-01" db="EMBL/GenBank/DDBJ databases">
        <title>Vagococcus silagei sp. nov. isolated from brewer's grain.</title>
        <authorList>
            <person name="Guu J.-R."/>
        </authorList>
    </citation>
    <scope>NUCLEOTIDE SEQUENCE [LARGE SCALE GENOMIC DNA]</scope>
    <source>
        <strain evidence="19 20">2B-2</strain>
    </source>
</reference>
<dbReference type="AlphaFoldDB" id="A0A4S3B826"/>
<feature type="domain" description="Homoserine dehydrogenase catalytic" evidence="17">
    <location>
        <begin position="122"/>
        <end position="300"/>
    </location>
</feature>
<dbReference type="GO" id="GO:0009088">
    <property type="term" value="P:threonine biosynthetic process"/>
    <property type="evidence" value="ECO:0007669"/>
    <property type="project" value="UniProtKB-UniPathway"/>
</dbReference>
<feature type="binding site" evidence="14">
    <location>
        <begin position="7"/>
        <end position="12"/>
    </location>
    <ligand>
        <name>NADP(+)</name>
        <dbReference type="ChEBI" id="CHEBI:58349"/>
    </ligand>
</feature>
<feature type="domain" description="Aspartate/homoserine dehydrogenase NAD-binding" evidence="18">
    <location>
        <begin position="7"/>
        <end position="114"/>
    </location>
</feature>
<evidence type="ECO:0000256" key="1">
    <source>
        <dbReference type="ARBA" id="ARBA00005056"/>
    </source>
</evidence>
<evidence type="ECO:0000259" key="17">
    <source>
        <dbReference type="Pfam" id="PF00742"/>
    </source>
</evidence>
<dbReference type="PIRSF" id="PIRSF036497">
    <property type="entry name" value="HDH_short"/>
    <property type="match status" value="1"/>
</dbReference>
<dbReference type="Gene3D" id="3.30.360.10">
    <property type="entry name" value="Dihydrodipicolinate Reductase, domain 2"/>
    <property type="match status" value="1"/>
</dbReference>
<dbReference type="SUPFAM" id="SSF55347">
    <property type="entry name" value="Glyceraldehyde-3-phosphate dehydrogenase-like, C-terminal domain"/>
    <property type="match status" value="1"/>
</dbReference>
<dbReference type="Gene3D" id="3.40.50.720">
    <property type="entry name" value="NAD(P)-binding Rossmann-like Domain"/>
    <property type="match status" value="1"/>
</dbReference>
<evidence type="ECO:0000256" key="5">
    <source>
        <dbReference type="ARBA" id="ARBA00013376"/>
    </source>
</evidence>
<dbReference type="Proteomes" id="UP000310506">
    <property type="component" value="Unassembled WGS sequence"/>
</dbReference>
<dbReference type="RefSeq" id="WP_136135636.1">
    <property type="nucleotide sequence ID" value="NZ_SDGV01000001.1"/>
</dbReference>
<evidence type="ECO:0000256" key="16">
    <source>
        <dbReference type="RuleBase" id="RU004171"/>
    </source>
</evidence>
<dbReference type="GO" id="GO:0009086">
    <property type="term" value="P:methionine biosynthetic process"/>
    <property type="evidence" value="ECO:0007669"/>
    <property type="project" value="UniProtKB-KW"/>
</dbReference>
<keyword evidence="6 12" id="KW-0028">Amino-acid biosynthesis</keyword>
<evidence type="ECO:0000313" key="19">
    <source>
        <dbReference type="EMBL" id="THB62250.1"/>
    </source>
</evidence>
<evidence type="ECO:0000256" key="12">
    <source>
        <dbReference type="PIRNR" id="PIRNR036497"/>
    </source>
</evidence>